<keyword evidence="1" id="KW-1133">Transmembrane helix</keyword>
<dbReference type="AlphaFoldDB" id="A0A0V1FI64"/>
<sequence>MYVRENSLVHLQTLSTERQTAPTQLCTSLSEANRWFKVGKLMLKKRFGFVFMLTFSHLSVFFHQNFKPGYEICMRA</sequence>
<evidence type="ECO:0000313" key="2">
    <source>
        <dbReference type="EMBL" id="KRY84995.1"/>
    </source>
</evidence>
<keyword evidence="1" id="KW-0812">Transmembrane</keyword>
<keyword evidence="1" id="KW-0472">Membrane</keyword>
<reference evidence="2 3" key="1">
    <citation type="submission" date="2015-01" db="EMBL/GenBank/DDBJ databases">
        <title>Evolution of Trichinella species and genotypes.</title>
        <authorList>
            <person name="Korhonen P.K."/>
            <person name="Edoardo P."/>
            <person name="Giuseppe L.R."/>
            <person name="Gasser R.B."/>
        </authorList>
    </citation>
    <scope>NUCLEOTIDE SEQUENCE [LARGE SCALE GENOMIC DNA]</scope>
    <source>
        <strain evidence="2">ISS470</strain>
    </source>
</reference>
<dbReference type="EMBL" id="JYDT01000101">
    <property type="protein sequence ID" value="KRY84995.1"/>
    <property type="molecule type" value="Genomic_DNA"/>
</dbReference>
<feature type="transmembrane region" description="Helical" evidence="1">
    <location>
        <begin position="47"/>
        <end position="66"/>
    </location>
</feature>
<comment type="caution">
    <text evidence="2">The sequence shown here is derived from an EMBL/GenBank/DDBJ whole genome shotgun (WGS) entry which is preliminary data.</text>
</comment>
<proteinExistence type="predicted"/>
<protein>
    <submittedName>
        <fullName evidence="2">Uncharacterized protein</fullName>
    </submittedName>
</protein>
<accession>A0A0V1FI64</accession>
<name>A0A0V1FI64_TRIPS</name>
<gene>
    <name evidence="2" type="ORF">T4D_13781</name>
</gene>
<evidence type="ECO:0000313" key="3">
    <source>
        <dbReference type="Proteomes" id="UP000054995"/>
    </source>
</evidence>
<evidence type="ECO:0000256" key="1">
    <source>
        <dbReference type="SAM" id="Phobius"/>
    </source>
</evidence>
<organism evidence="2 3">
    <name type="scientific">Trichinella pseudospiralis</name>
    <name type="common">Parasitic roundworm</name>
    <dbReference type="NCBI Taxonomy" id="6337"/>
    <lineage>
        <taxon>Eukaryota</taxon>
        <taxon>Metazoa</taxon>
        <taxon>Ecdysozoa</taxon>
        <taxon>Nematoda</taxon>
        <taxon>Enoplea</taxon>
        <taxon>Dorylaimia</taxon>
        <taxon>Trichinellida</taxon>
        <taxon>Trichinellidae</taxon>
        <taxon>Trichinella</taxon>
    </lineage>
</organism>
<keyword evidence="3" id="KW-1185">Reference proteome</keyword>
<dbReference type="Proteomes" id="UP000054995">
    <property type="component" value="Unassembled WGS sequence"/>
</dbReference>